<evidence type="ECO:0000313" key="4">
    <source>
        <dbReference type="Proteomes" id="UP001178507"/>
    </source>
</evidence>
<evidence type="ECO:0000256" key="2">
    <source>
        <dbReference type="SAM" id="MobiDB-lite"/>
    </source>
</evidence>
<organism evidence="3 4">
    <name type="scientific">Effrenium voratum</name>
    <dbReference type="NCBI Taxonomy" id="2562239"/>
    <lineage>
        <taxon>Eukaryota</taxon>
        <taxon>Sar</taxon>
        <taxon>Alveolata</taxon>
        <taxon>Dinophyceae</taxon>
        <taxon>Suessiales</taxon>
        <taxon>Symbiodiniaceae</taxon>
        <taxon>Effrenium</taxon>
    </lineage>
</organism>
<feature type="non-terminal residue" evidence="3">
    <location>
        <position position="1"/>
    </location>
</feature>
<dbReference type="AlphaFoldDB" id="A0AA36IL52"/>
<gene>
    <name evidence="3" type="ORF">EVOR1521_LOCUS14551</name>
</gene>
<dbReference type="EMBL" id="CAUJNA010001753">
    <property type="protein sequence ID" value="CAJ1388748.1"/>
    <property type="molecule type" value="Genomic_DNA"/>
</dbReference>
<dbReference type="Proteomes" id="UP001178507">
    <property type="component" value="Unassembled WGS sequence"/>
</dbReference>
<accession>A0AA36IL52</accession>
<evidence type="ECO:0000256" key="1">
    <source>
        <dbReference type="SAM" id="Coils"/>
    </source>
</evidence>
<feature type="region of interest" description="Disordered" evidence="2">
    <location>
        <begin position="1"/>
        <end position="22"/>
    </location>
</feature>
<keyword evidence="4" id="KW-1185">Reference proteome</keyword>
<protein>
    <recommendedName>
        <fullName evidence="5">UVR domain-containing protein</fullName>
    </recommendedName>
</protein>
<sequence>EAEDSPAPPAKEAAVDADSDPEGAAFDAELKELLAKKEAAKTEEDFDKAQDLKEKADELKVKEVARLKARKDEALKEEKYLEAKAIKLRIEKLEL</sequence>
<reference evidence="3" key="1">
    <citation type="submission" date="2023-08" db="EMBL/GenBank/DDBJ databases">
        <authorList>
            <person name="Chen Y."/>
            <person name="Shah S."/>
            <person name="Dougan E. K."/>
            <person name="Thang M."/>
            <person name="Chan C."/>
        </authorList>
    </citation>
    <scope>NUCLEOTIDE SEQUENCE</scope>
</reference>
<keyword evidence="1" id="KW-0175">Coiled coil</keyword>
<evidence type="ECO:0008006" key="5">
    <source>
        <dbReference type="Google" id="ProtNLM"/>
    </source>
</evidence>
<comment type="caution">
    <text evidence="3">The sequence shown here is derived from an EMBL/GenBank/DDBJ whole genome shotgun (WGS) entry which is preliminary data.</text>
</comment>
<feature type="coiled-coil region" evidence="1">
    <location>
        <begin position="39"/>
        <end position="84"/>
    </location>
</feature>
<proteinExistence type="predicted"/>
<name>A0AA36IL52_9DINO</name>
<evidence type="ECO:0000313" key="3">
    <source>
        <dbReference type="EMBL" id="CAJ1388748.1"/>
    </source>
</evidence>